<evidence type="ECO:0008006" key="3">
    <source>
        <dbReference type="Google" id="ProtNLM"/>
    </source>
</evidence>
<dbReference type="EMBL" id="CP003697">
    <property type="protein sequence ID" value="AGF71779.1"/>
    <property type="molecule type" value="Genomic_DNA"/>
</dbReference>
<dbReference type="PATRIC" id="fig|1121362.3.peg.772"/>
<dbReference type="OrthoDB" id="3268468at2"/>
<sequence>MDIKIGFADSPRELVIPTGASQDDVVDQITGALKSDDGILQLEDEKGRKFLVNAERIAYVEVGTTAQRSVGFAGA</sequence>
<evidence type="ECO:0000313" key="2">
    <source>
        <dbReference type="Proteomes" id="UP000011723"/>
    </source>
</evidence>
<dbReference type="InterPro" id="IPR021456">
    <property type="entry name" value="DUF3107"/>
</dbReference>
<dbReference type="AlphaFoldDB" id="M1MVM0"/>
<dbReference type="STRING" id="1121362.A605_03840"/>
<proteinExistence type="predicted"/>
<dbReference type="HOGENOM" id="CLU_168842_0_0_11"/>
<accession>M1MVM0</accession>
<keyword evidence="2" id="KW-1185">Reference proteome</keyword>
<dbReference type="Proteomes" id="UP000011723">
    <property type="component" value="Chromosome"/>
</dbReference>
<organism evidence="1 2">
    <name type="scientific">Corynebacterium halotolerans YIM 70093 = DSM 44683</name>
    <dbReference type="NCBI Taxonomy" id="1121362"/>
    <lineage>
        <taxon>Bacteria</taxon>
        <taxon>Bacillati</taxon>
        <taxon>Actinomycetota</taxon>
        <taxon>Actinomycetes</taxon>
        <taxon>Mycobacteriales</taxon>
        <taxon>Corynebacteriaceae</taxon>
        <taxon>Corynebacterium</taxon>
    </lineage>
</organism>
<protein>
    <recommendedName>
        <fullName evidence="3">ATP-binding protein</fullName>
    </recommendedName>
</protein>
<reference evidence="1 2" key="1">
    <citation type="journal article" date="2012" name="Stand. Genomic Sci.">
        <title>Genome sequence of the halotolerant bacterium Corynebacterium halotolerans type strain YIM 70093(T) (= DSM 44683(T)).</title>
        <authorList>
            <person name="Ruckert C."/>
            <person name="Albersmeier A."/>
            <person name="Al-Dilaimi A."/>
            <person name="Niehaus K."/>
            <person name="Szczepanowski R."/>
            <person name="Kalinowski J."/>
        </authorList>
    </citation>
    <scope>NUCLEOTIDE SEQUENCE [LARGE SCALE GENOMIC DNA]</scope>
    <source>
        <strain evidence="1">YIM 70093</strain>
    </source>
</reference>
<evidence type="ECO:0000313" key="1">
    <source>
        <dbReference type="EMBL" id="AGF71779.1"/>
    </source>
</evidence>
<dbReference type="eggNOG" id="ENOG5032HUB">
    <property type="taxonomic scope" value="Bacteria"/>
</dbReference>
<dbReference type="KEGG" id="chn:A605_03840"/>
<name>M1MVM0_9CORY</name>
<gene>
    <name evidence="1" type="ORF">A605_03840</name>
</gene>
<dbReference type="RefSeq" id="WP_015400198.1">
    <property type="nucleotide sequence ID" value="NC_020302.1"/>
</dbReference>
<dbReference type="Pfam" id="PF11305">
    <property type="entry name" value="DUF3107"/>
    <property type="match status" value="1"/>
</dbReference>